<dbReference type="EMBL" id="JAUTXU010000127">
    <property type="protein sequence ID" value="KAK3705701.1"/>
    <property type="molecule type" value="Genomic_DNA"/>
</dbReference>
<proteinExistence type="predicted"/>
<protein>
    <submittedName>
        <fullName evidence="1">Uncharacterized protein</fullName>
    </submittedName>
</protein>
<accession>A0ACC3MX52</accession>
<comment type="caution">
    <text evidence="1">The sequence shown here is derived from an EMBL/GenBank/DDBJ whole genome shotgun (WGS) entry which is preliminary data.</text>
</comment>
<organism evidence="1 2">
    <name type="scientific">Vermiconidia calcicola</name>
    <dbReference type="NCBI Taxonomy" id="1690605"/>
    <lineage>
        <taxon>Eukaryota</taxon>
        <taxon>Fungi</taxon>
        <taxon>Dikarya</taxon>
        <taxon>Ascomycota</taxon>
        <taxon>Pezizomycotina</taxon>
        <taxon>Dothideomycetes</taxon>
        <taxon>Dothideomycetidae</taxon>
        <taxon>Mycosphaerellales</taxon>
        <taxon>Extremaceae</taxon>
        <taxon>Vermiconidia</taxon>
    </lineage>
</organism>
<evidence type="ECO:0000313" key="1">
    <source>
        <dbReference type="EMBL" id="KAK3705701.1"/>
    </source>
</evidence>
<sequence>MPPNQATHIPYGLTDPSKRIIVNPGIQDRAEFLKFGIETGGEYFFVRTLVKPGGGVPMHKHATYGETFYPMQGEIAVVGHNGNKTMLLSPESNDTYAVKPGEWHRFFNPSKTEDIVFDARVQPAHQEFEKVLFILYGLVDDGHGTPEGFPKSVFHQMMLSNMGEVAYPGFVGWATGFAAKIVGWIARVTGEQERQTVKYYGRPITYDERMKWKLS</sequence>
<dbReference type="Proteomes" id="UP001281147">
    <property type="component" value="Unassembled WGS sequence"/>
</dbReference>
<reference evidence="1" key="1">
    <citation type="submission" date="2023-07" db="EMBL/GenBank/DDBJ databases">
        <title>Black Yeasts Isolated from many extreme environments.</title>
        <authorList>
            <person name="Coleine C."/>
            <person name="Stajich J.E."/>
            <person name="Selbmann L."/>
        </authorList>
    </citation>
    <scope>NUCLEOTIDE SEQUENCE</scope>
    <source>
        <strain evidence="1">CCFEE 5714</strain>
    </source>
</reference>
<name>A0ACC3MX52_9PEZI</name>
<evidence type="ECO:0000313" key="2">
    <source>
        <dbReference type="Proteomes" id="UP001281147"/>
    </source>
</evidence>
<keyword evidence="2" id="KW-1185">Reference proteome</keyword>
<gene>
    <name evidence="1" type="ORF">LTR37_013144</name>
</gene>